<dbReference type="SMART" id="SM00220">
    <property type="entry name" value="S_TKc"/>
    <property type="match status" value="1"/>
</dbReference>
<feature type="region of interest" description="Disordered" evidence="8">
    <location>
        <begin position="343"/>
        <end position="400"/>
    </location>
</feature>
<dbReference type="InterPro" id="IPR011009">
    <property type="entry name" value="Kinase-like_dom_sf"/>
</dbReference>
<dbReference type="PROSITE" id="PS50011">
    <property type="entry name" value="PROTEIN_KINASE_DOM"/>
    <property type="match status" value="1"/>
</dbReference>
<dbReference type="Proteomes" id="UP001596098">
    <property type="component" value="Unassembled WGS sequence"/>
</dbReference>
<dbReference type="InterPro" id="IPR000719">
    <property type="entry name" value="Prot_kinase_dom"/>
</dbReference>
<feature type="domain" description="Protein kinase" evidence="10">
    <location>
        <begin position="6"/>
        <end position="263"/>
    </location>
</feature>
<evidence type="ECO:0000256" key="2">
    <source>
        <dbReference type="ARBA" id="ARBA00012513"/>
    </source>
</evidence>
<dbReference type="Gene3D" id="1.10.510.10">
    <property type="entry name" value="Transferase(Phosphotransferase) domain 1"/>
    <property type="match status" value="1"/>
</dbReference>
<evidence type="ECO:0000256" key="9">
    <source>
        <dbReference type="SAM" id="Phobius"/>
    </source>
</evidence>
<dbReference type="SUPFAM" id="SSF56112">
    <property type="entry name" value="Protein kinase-like (PK-like)"/>
    <property type="match status" value="1"/>
</dbReference>
<dbReference type="PANTHER" id="PTHR43671">
    <property type="entry name" value="SERINE/THREONINE-PROTEIN KINASE NEK"/>
    <property type="match status" value="1"/>
</dbReference>
<evidence type="ECO:0000256" key="5">
    <source>
        <dbReference type="ARBA" id="ARBA00022777"/>
    </source>
</evidence>
<keyword evidence="9" id="KW-0472">Membrane</keyword>
<dbReference type="PROSITE" id="PS00108">
    <property type="entry name" value="PROTEIN_KINASE_ST"/>
    <property type="match status" value="1"/>
</dbReference>
<evidence type="ECO:0000256" key="6">
    <source>
        <dbReference type="ARBA" id="ARBA00022840"/>
    </source>
</evidence>
<sequence>MTSGRYTFEREIGRGASGAVHLGRDTLLGRDVALKRVGYVPGGTSPEEVRAEREARIAASLTHPHLVGVYDLVHVGDSFWLVMEYVEGTSLSALAKSQGALAPERARKLIGNLADAVAYVHAHGVVHRDVKPSNVLVHAPGTPGEIAKLTDFGIARGEDDRALTKTGLVTGSPAYLSPEVVTGGRATEASDVWAIGATLFHLLAGRAPYDTSENVLSTMYRIVNEPPPRLETDPRLAEVIEHTLVIDPAARWSTQQVRDHLIGRPTRGSRPTSPTPVPATEPAPAAPVPAAATFQTAARERAEAAVARPVWHWVALAGMVTVATVLVLVLALRDDSSDARVDGELASAGSTPTGDASEPTSRKSPRSTLTHSPSVRPDAEVEPSDEPSEEPSPTAEPVTQESLERFARSYLVAAPNDPETAFTRLTPGFQSSSGGFAGYTRWWNQVDSAEVLAVSGDPATLRVSYTVRYFLSSGRTSTESVRLQLVEKDGAFLIAGEG</sequence>
<feature type="transmembrane region" description="Helical" evidence="9">
    <location>
        <begin position="310"/>
        <end position="332"/>
    </location>
</feature>
<dbReference type="PANTHER" id="PTHR43671:SF13">
    <property type="entry name" value="SERINE_THREONINE-PROTEIN KINASE NEK2"/>
    <property type="match status" value="1"/>
</dbReference>
<feature type="compositionally biased region" description="Pro residues" evidence="8">
    <location>
        <begin position="273"/>
        <end position="287"/>
    </location>
</feature>
<comment type="caution">
    <text evidence="11">The sequence shown here is derived from an EMBL/GenBank/DDBJ whole genome shotgun (WGS) entry which is preliminary data.</text>
</comment>
<dbReference type="InterPro" id="IPR050660">
    <property type="entry name" value="NEK_Ser/Thr_kinase"/>
</dbReference>
<feature type="compositionally biased region" description="Acidic residues" evidence="8">
    <location>
        <begin position="380"/>
        <end position="389"/>
    </location>
</feature>
<feature type="region of interest" description="Disordered" evidence="8">
    <location>
        <begin position="261"/>
        <end position="294"/>
    </location>
</feature>
<evidence type="ECO:0000256" key="1">
    <source>
        <dbReference type="ARBA" id="ARBA00010886"/>
    </source>
</evidence>
<keyword evidence="5 11" id="KW-0418">Kinase</keyword>
<feature type="binding site" evidence="7">
    <location>
        <position position="35"/>
    </location>
    <ligand>
        <name>ATP</name>
        <dbReference type="ChEBI" id="CHEBI:30616"/>
    </ligand>
</feature>
<dbReference type="GO" id="GO:0004674">
    <property type="term" value="F:protein serine/threonine kinase activity"/>
    <property type="evidence" value="ECO:0007669"/>
    <property type="project" value="UniProtKB-EC"/>
</dbReference>
<dbReference type="EMBL" id="JBHSQI010000004">
    <property type="protein sequence ID" value="MFC6153632.1"/>
    <property type="molecule type" value="Genomic_DNA"/>
</dbReference>
<keyword evidence="9" id="KW-0812">Transmembrane</keyword>
<keyword evidence="6 7" id="KW-0067">ATP-binding</keyword>
<comment type="similarity">
    <text evidence="1">Belongs to the protein kinase superfamily. NEK Ser/Thr protein kinase family. NIMA subfamily.</text>
</comment>
<evidence type="ECO:0000259" key="10">
    <source>
        <dbReference type="PROSITE" id="PS50011"/>
    </source>
</evidence>
<keyword evidence="4 7" id="KW-0547">Nucleotide-binding</keyword>
<accession>A0ABW1QXR2</accession>
<evidence type="ECO:0000256" key="4">
    <source>
        <dbReference type="ARBA" id="ARBA00022741"/>
    </source>
</evidence>
<dbReference type="Pfam" id="PF00069">
    <property type="entry name" value="Pkinase"/>
    <property type="match status" value="1"/>
</dbReference>
<keyword evidence="9" id="KW-1133">Transmembrane helix</keyword>
<reference evidence="12" key="1">
    <citation type="journal article" date="2019" name="Int. J. Syst. Evol. Microbiol.">
        <title>The Global Catalogue of Microorganisms (GCM) 10K type strain sequencing project: providing services to taxonomists for standard genome sequencing and annotation.</title>
        <authorList>
            <consortium name="The Broad Institute Genomics Platform"/>
            <consortium name="The Broad Institute Genome Sequencing Center for Infectious Disease"/>
            <person name="Wu L."/>
            <person name="Ma J."/>
        </authorList>
    </citation>
    <scope>NUCLEOTIDE SEQUENCE [LARGE SCALE GENOMIC DNA]</scope>
    <source>
        <strain evidence="12">DFY28</strain>
    </source>
</reference>
<organism evidence="11 12">
    <name type="scientific">Nocardioides yefusunii</name>
    <dbReference type="NCBI Taxonomy" id="2500546"/>
    <lineage>
        <taxon>Bacteria</taxon>
        <taxon>Bacillati</taxon>
        <taxon>Actinomycetota</taxon>
        <taxon>Actinomycetes</taxon>
        <taxon>Propionibacteriales</taxon>
        <taxon>Nocardioidaceae</taxon>
        <taxon>Nocardioides</taxon>
    </lineage>
</organism>
<keyword evidence="3 11" id="KW-0808">Transferase</keyword>
<keyword evidence="12" id="KW-1185">Reference proteome</keyword>
<dbReference type="EC" id="2.7.11.1" evidence="2"/>
<evidence type="ECO:0000256" key="7">
    <source>
        <dbReference type="PROSITE-ProRule" id="PRU10141"/>
    </source>
</evidence>
<evidence type="ECO:0000313" key="11">
    <source>
        <dbReference type="EMBL" id="MFC6153632.1"/>
    </source>
</evidence>
<dbReference type="InterPro" id="IPR017441">
    <property type="entry name" value="Protein_kinase_ATP_BS"/>
</dbReference>
<dbReference type="PROSITE" id="PS00107">
    <property type="entry name" value="PROTEIN_KINASE_ATP"/>
    <property type="match status" value="1"/>
</dbReference>
<protein>
    <recommendedName>
        <fullName evidence="2">non-specific serine/threonine protein kinase</fullName>
        <ecNumber evidence="2">2.7.11.1</ecNumber>
    </recommendedName>
</protein>
<proteinExistence type="inferred from homology"/>
<name>A0ABW1QXR2_9ACTN</name>
<evidence type="ECO:0000256" key="3">
    <source>
        <dbReference type="ARBA" id="ARBA00022679"/>
    </source>
</evidence>
<feature type="compositionally biased region" description="Low complexity" evidence="8">
    <location>
        <begin position="263"/>
        <end position="272"/>
    </location>
</feature>
<dbReference type="InterPro" id="IPR008271">
    <property type="entry name" value="Ser/Thr_kinase_AS"/>
</dbReference>
<gene>
    <name evidence="11" type="ORF">ACFPWU_08150</name>
</gene>
<dbReference type="CDD" id="cd14014">
    <property type="entry name" value="STKc_PknB_like"/>
    <property type="match status" value="1"/>
</dbReference>
<dbReference type="RefSeq" id="WP_164878729.1">
    <property type="nucleotide sequence ID" value="NZ_CP034929.1"/>
</dbReference>
<evidence type="ECO:0000313" key="12">
    <source>
        <dbReference type="Proteomes" id="UP001596098"/>
    </source>
</evidence>
<evidence type="ECO:0000256" key="8">
    <source>
        <dbReference type="SAM" id="MobiDB-lite"/>
    </source>
</evidence>